<feature type="domain" description="HTH merR-type" evidence="8">
    <location>
        <begin position="3"/>
        <end position="73"/>
    </location>
</feature>
<dbReference type="InterPro" id="IPR015358">
    <property type="entry name" value="Tscrpt_reg_MerR_DNA-bd"/>
</dbReference>
<evidence type="ECO:0000313" key="9">
    <source>
        <dbReference type="EMBL" id="VAV98871.1"/>
    </source>
</evidence>
<keyword evidence="2" id="KW-0475">Mercuric resistance</keyword>
<evidence type="ECO:0000259" key="8">
    <source>
        <dbReference type="PROSITE" id="PS50937"/>
    </source>
</evidence>
<dbReference type="GO" id="GO:0003677">
    <property type="term" value="F:DNA binding"/>
    <property type="evidence" value="ECO:0007669"/>
    <property type="project" value="UniProtKB-KW"/>
</dbReference>
<protein>
    <recommendedName>
        <fullName evidence="1">Mercuric resistance operon regulatory protein</fullName>
    </recommendedName>
</protein>
<dbReference type="SUPFAM" id="SSF46955">
    <property type="entry name" value="Putative DNA-binding domain"/>
    <property type="match status" value="1"/>
</dbReference>
<dbReference type="CDD" id="cd04783">
    <property type="entry name" value="HTH_MerR1"/>
    <property type="match status" value="1"/>
</dbReference>
<dbReference type="PANTHER" id="PTHR30204:SF92">
    <property type="entry name" value="HTH-TYPE TRANSCRIPTIONAL REGULATOR ZNTR"/>
    <property type="match status" value="1"/>
</dbReference>
<comment type="function">
    <text evidence="7">Mediates the mercuric-dependent induction of mercury resistance operon. In the absence of mercury MerR represses transcription by binding tightly to the mer operator region; when mercury is present the dimeric complex binds a single ion and becomes a potent transcriptional activator, while remaining bound to the mer site.</text>
</comment>
<dbReference type="Pfam" id="PF00376">
    <property type="entry name" value="MerR"/>
    <property type="match status" value="1"/>
</dbReference>
<dbReference type="PROSITE" id="PS50937">
    <property type="entry name" value="HTH_MERR_2"/>
    <property type="match status" value="1"/>
</dbReference>
<keyword evidence="5" id="KW-0238">DNA-binding</keyword>
<sequence>MKNITIGKAAGLAGVGVETIRFYERKGMIAQPLKPRSGGFRQYSDEIVQRIRFIRQAQELGFSLREIRELLSLRADPRSDCSEVQRRANQKLAEVQGKMAQLRDMEAALKKVIGACPSSGGLDACSIISAMEARVPPPE</sequence>
<keyword evidence="6" id="KW-0804">Transcription</keyword>
<dbReference type="PANTHER" id="PTHR30204">
    <property type="entry name" value="REDOX-CYCLING DRUG-SENSING TRANSCRIPTIONAL ACTIVATOR SOXR"/>
    <property type="match status" value="1"/>
</dbReference>
<gene>
    <name evidence="9" type="ORF">MNBD_ALPHA07-257</name>
</gene>
<evidence type="ECO:0000256" key="7">
    <source>
        <dbReference type="ARBA" id="ARBA00024874"/>
    </source>
</evidence>
<name>A0A3B0S7I5_9ZZZZ</name>
<proteinExistence type="predicted"/>
<evidence type="ECO:0000256" key="6">
    <source>
        <dbReference type="ARBA" id="ARBA00023163"/>
    </source>
</evidence>
<evidence type="ECO:0000256" key="1">
    <source>
        <dbReference type="ARBA" id="ARBA00017146"/>
    </source>
</evidence>
<dbReference type="SMART" id="SM00422">
    <property type="entry name" value="HTH_MERR"/>
    <property type="match status" value="1"/>
</dbReference>
<evidence type="ECO:0000256" key="4">
    <source>
        <dbReference type="ARBA" id="ARBA00023015"/>
    </source>
</evidence>
<dbReference type="AlphaFoldDB" id="A0A3B0S7I5"/>
<evidence type="ECO:0000256" key="3">
    <source>
        <dbReference type="ARBA" id="ARBA00022914"/>
    </source>
</evidence>
<dbReference type="EMBL" id="UOEG01000185">
    <property type="protein sequence ID" value="VAV98871.1"/>
    <property type="molecule type" value="Genomic_DNA"/>
</dbReference>
<keyword evidence="4" id="KW-0805">Transcription regulation</keyword>
<dbReference type="InterPro" id="IPR000551">
    <property type="entry name" value="MerR-type_HTH_dom"/>
</dbReference>
<dbReference type="Pfam" id="PF09278">
    <property type="entry name" value="MerR-DNA-bind"/>
    <property type="match status" value="1"/>
</dbReference>
<dbReference type="GO" id="GO:0045340">
    <property type="term" value="F:mercury ion binding"/>
    <property type="evidence" value="ECO:0007669"/>
    <property type="project" value="InterPro"/>
</dbReference>
<evidence type="ECO:0000256" key="5">
    <source>
        <dbReference type="ARBA" id="ARBA00023125"/>
    </source>
</evidence>
<dbReference type="GO" id="GO:0046689">
    <property type="term" value="P:response to mercury ion"/>
    <property type="evidence" value="ECO:0007669"/>
    <property type="project" value="UniProtKB-KW"/>
</dbReference>
<dbReference type="PRINTS" id="PR00040">
    <property type="entry name" value="HTHMERR"/>
</dbReference>
<dbReference type="InterPro" id="IPR047057">
    <property type="entry name" value="MerR_fam"/>
</dbReference>
<keyword evidence="3" id="KW-0476">Mercury</keyword>
<reference evidence="9" key="1">
    <citation type="submission" date="2018-06" db="EMBL/GenBank/DDBJ databases">
        <authorList>
            <person name="Zhirakovskaya E."/>
        </authorList>
    </citation>
    <scope>NUCLEOTIDE SEQUENCE</scope>
</reference>
<dbReference type="InterPro" id="IPR009061">
    <property type="entry name" value="DNA-bd_dom_put_sf"/>
</dbReference>
<dbReference type="Gene3D" id="1.10.1660.10">
    <property type="match status" value="1"/>
</dbReference>
<evidence type="ECO:0000256" key="2">
    <source>
        <dbReference type="ARBA" id="ARBA00022466"/>
    </source>
</evidence>
<organism evidence="9">
    <name type="scientific">hydrothermal vent metagenome</name>
    <dbReference type="NCBI Taxonomy" id="652676"/>
    <lineage>
        <taxon>unclassified sequences</taxon>
        <taxon>metagenomes</taxon>
        <taxon>ecological metagenomes</taxon>
    </lineage>
</organism>
<dbReference type="GO" id="GO:0003700">
    <property type="term" value="F:DNA-binding transcription factor activity"/>
    <property type="evidence" value="ECO:0007669"/>
    <property type="project" value="InterPro"/>
</dbReference>
<accession>A0A3B0S7I5</accession>
<dbReference type="InterPro" id="IPR011794">
    <property type="entry name" value="MerR"/>
</dbReference>